<dbReference type="SUPFAM" id="SSF55797">
    <property type="entry name" value="PR-1-like"/>
    <property type="match status" value="1"/>
</dbReference>
<proteinExistence type="predicted"/>
<dbReference type="Proteomes" id="UP000660047">
    <property type="component" value="Unassembled WGS sequence"/>
</dbReference>
<protein>
    <recommendedName>
        <fullName evidence="1">SCP domain-containing protein</fullName>
    </recommendedName>
</protein>
<evidence type="ECO:0000259" key="1">
    <source>
        <dbReference type="Pfam" id="PF00188"/>
    </source>
</evidence>
<accession>A0AAI9NZD9</accession>
<dbReference type="EMBL" id="BLYL01000014">
    <property type="protein sequence ID" value="GFO95104.1"/>
    <property type="molecule type" value="Genomic_DNA"/>
</dbReference>
<dbReference type="Pfam" id="PF00188">
    <property type="entry name" value="CAP"/>
    <property type="match status" value="1"/>
</dbReference>
<feature type="domain" description="SCP" evidence="1">
    <location>
        <begin position="483"/>
        <end position="591"/>
    </location>
</feature>
<evidence type="ECO:0000313" key="2">
    <source>
        <dbReference type="EMBL" id="GFO95104.1"/>
    </source>
</evidence>
<dbReference type="PANTHER" id="PTHR31157">
    <property type="entry name" value="SCP DOMAIN-CONTAINING PROTEIN"/>
    <property type="match status" value="1"/>
</dbReference>
<dbReference type="RefSeq" id="WP_055222326.1">
    <property type="nucleotide sequence ID" value="NZ_BLYL01000014.1"/>
</dbReference>
<organism evidence="2 3">
    <name type="scientific">Coprococcus eutactus</name>
    <dbReference type="NCBI Taxonomy" id="33043"/>
    <lineage>
        <taxon>Bacteria</taxon>
        <taxon>Bacillati</taxon>
        <taxon>Bacillota</taxon>
        <taxon>Clostridia</taxon>
        <taxon>Lachnospirales</taxon>
        <taxon>Lachnospiraceae</taxon>
        <taxon>Coprococcus</taxon>
    </lineage>
</organism>
<dbReference type="Gene3D" id="3.40.33.10">
    <property type="entry name" value="CAP"/>
    <property type="match status" value="1"/>
</dbReference>
<dbReference type="AlphaFoldDB" id="A0AAI9NZD9"/>
<dbReference type="InterPro" id="IPR014044">
    <property type="entry name" value="CAP_dom"/>
</dbReference>
<reference evidence="2" key="1">
    <citation type="submission" date="2020-06" db="EMBL/GenBank/DDBJ databases">
        <title>Characterization of fructooligosaccharide metabolism and fructooligosaccharide-degrading enzymes in human commensal butyrate producers.</title>
        <authorList>
            <person name="Tanno H."/>
            <person name="Fujii T."/>
            <person name="Hirano K."/>
            <person name="Maeno S."/>
            <person name="Tonozuka T."/>
            <person name="Sakamoto M."/>
            <person name="Ohkuma M."/>
            <person name="Tochio T."/>
            <person name="Endo A."/>
        </authorList>
    </citation>
    <scope>NUCLEOTIDE SEQUENCE</scope>
    <source>
        <strain evidence="2">JCM 31265</strain>
    </source>
</reference>
<sequence>MSTMKTNIAKREKSLMAAKVIGSLMAIAVLAIVIFSTNVVTQADEMGADGTAVLATASDVVQSGVIQDEDGYFRYYVNGEVQKTAGWIDADDGTRYLIDENGVAAMKFTRSGDTIKIYRFSADSKDWTICKNEWQTVDNVLYYLNNSGLCEKIYDNSSKKAKSLSSGKLVQVKNQMLILNDGRTYYFNSNGDKVTKGGWYHINYDNMVFVTGGGSHYVKERIYKASGIFRKYSFNDSKKSWDMNKNLWKNTGRKLMYFDGSGTCTILYDQASNILYRYISSSKSYKRVSNVIDKLNGSRYYFYDANGNRRTSSGWKKVNGSTAYYVCDGGYVTSRYTDQKGTKKVYDFDYSKNTWVQKKNMWKTVYRSRYYFGSKGVATMSYNNSTKKAYKFTGRKWKPAKKLIMKIGNANYYFNSAAKRVVKAGKYKTADGYIAYVNRRGVVYKREYDLSVKRYYTIDLGKGRKTRVYGYYDIGAANRLSKMVNQHRAENGLSSLKVSTSLTETATTRAKEISNKYSHYRPNGTLCLNSMYELYGENLACGFSGGDLVFRAWSKSTAHDSNMLNTTYKTMGVAVFVALKNDKQGYKRYYVLTFGK</sequence>
<dbReference type="InterPro" id="IPR035940">
    <property type="entry name" value="CAP_sf"/>
</dbReference>
<comment type="caution">
    <text evidence="2">The sequence shown here is derived from an EMBL/GenBank/DDBJ whole genome shotgun (WGS) entry which is preliminary data.</text>
</comment>
<name>A0AAI9NZD9_9FIRM</name>
<evidence type="ECO:0000313" key="3">
    <source>
        <dbReference type="Proteomes" id="UP000660047"/>
    </source>
</evidence>
<dbReference type="CDD" id="cd05379">
    <property type="entry name" value="CAP_bacterial"/>
    <property type="match status" value="1"/>
</dbReference>
<dbReference type="Gene3D" id="2.10.270.10">
    <property type="entry name" value="Cholin Binding"/>
    <property type="match status" value="2"/>
</dbReference>
<dbReference type="PANTHER" id="PTHR31157:SF1">
    <property type="entry name" value="SCP DOMAIN-CONTAINING PROTEIN"/>
    <property type="match status" value="1"/>
</dbReference>
<gene>
    <name evidence="2" type="ORF">COEU31_21500</name>
</gene>